<dbReference type="PANTHER" id="PTHR43390">
    <property type="entry name" value="SIGNAL PEPTIDASE I"/>
    <property type="match status" value="1"/>
</dbReference>
<comment type="similarity">
    <text evidence="2 3">Belongs to the peptidase S26 family.</text>
</comment>
<feature type="transmembrane region" description="Helical" evidence="3">
    <location>
        <begin position="29"/>
        <end position="50"/>
    </location>
</feature>
<dbReference type="PANTHER" id="PTHR43390:SF1">
    <property type="entry name" value="CHLOROPLAST PROCESSING PEPTIDASE"/>
    <property type="match status" value="1"/>
</dbReference>
<evidence type="ECO:0000313" key="5">
    <source>
        <dbReference type="EMBL" id="MBO0449159.1"/>
    </source>
</evidence>
<dbReference type="EMBL" id="JAFLVT010000008">
    <property type="protein sequence ID" value="MBO0449159.1"/>
    <property type="molecule type" value="Genomic_DNA"/>
</dbReference>
<dbReference type="NCBIfam" id="TIGR02227">
    <property type="entry name" value="sigpep_I_bact"/>
    <property type="match status" value="1"/>
</dbReference>
<gene>
    <name evidence="5" type="primary">lepB</name>
    <name evidence="5" type="ORF">JZO76_06365</name>
</gene>
<evidence type="ECO:0000256" key="2">
    <source>
        <dbReference type="ARBA" id="ARBA00009370"/>
    </source>
</evidence>
<feature type="domain" description="Peptidase S26" evidence="4">
    <location>
        <begin position="28"/>
        <end position="191"/>
    </location>
</feature>
<evidence type="ECO:0000259" key="4">
    <source>
        <dbReference type="Pfam" id="PF10502"/>
    </source>
</evidence>
<dbReference type="EC" id="3.4.21.89" evidence="3"/>
<reference evidence="5 6" key="1">
    <citation type="submission" date="2021-03" db="EMBL/GenBank/DDBJ databases">
        <title>Enterococcal diversity collection.</title>
        <authorList>
            <person name="Gilmore M.S."/>
            <person name="Schwartzman J."/>
            <person name="Van Tyne D."/>
            <person name="Martin M."/>
            <person name="Earl A.M."/>
            <person name="Manson A.L."/>
            <person name="Straub T."/>
            <person name="Salamzade R."/>
            <person name="Saavedra J."/>
            <person name="Lebreton F."/>
            <person name="Prichula J."/>
            <person name="Schaufler K."/>
            <person name="Gaca A."/>
            <person name="Sgardioli B."/>
            <person name="Wagenaar J."/>
            <person name="Strong T."/>
        </authorList>
    </citation>
    <scope>NUCLEOTIDE SEQUENCE [LARGE SCALE GENOMIC DNA]</scope>
    <source>
        <strain evidence="5 6">MJM12</strain>
    </source>
</reference>
<dbReference type="SUPFAM" id="SSF51306">
    <property type="entry name" value="LexA/Signal peptidase"/>
    <property type="match status" value="1"/>
</dbReference>
<keyword evidence="3" id="KW-0472">Membrane</keyword>
<evidence type="ECO:0000313" key="6">
    <source>
        <dbReference type="Proteomes" id="UP000664256"/>
    </source>
</evidence>
<keyword evidence="3 5" id="KW-0378">Hydrolase</keyword>
<sequence>MKKRLNQQQLQLLAQSIRKKRRRRYLQDLFVTFGIFVTVVMGVFFIFFQIQTVNDFSMLPNLQAGDRLILGKYKKIERFDIVAFQIPGRKQQSIRRVIGLPGEELRYHEDILYVGTREIPERFLSDDLVAAKDRAYQLTPDFTTSDIRGVKNQRIPADYYLVLADNRSFGVDSRDYGLVPKENILGVGAAIFLPVSRMTQL</sequence>
<keyword evidence="3" id="KW-0812">Transmembrane</keyword>
<dbReference type="CDD" id="cd06530">
    <property type="entry name" value="S26_SPase_I"/>
    <property type="match status" value="1"/>
</dbReference>
<dbReference type="GO" id="GO:0009003">
    <property type="term" value="F:signal peptidase activity"/>
    <property type="evidence" value="ECO:0007669"/>
    <property type="project" value="UniProtKB-EC"/>
</dbReference>
<dbReference type="InterPro" id="IPR019533">
    <property type="entry name" value="Peptidase_S26"/>
</dbReference>
<name>A0ABS3H820_9ENTE</name>
<dbReference type="RefSeq" id="WP_206903322.1">
    <property type="nucleotide sequence ID" value="NZ_JAFLVT010000008.1"/>
</dbReference>
<dbReference type="Pfam" id="PF10502">
    <property type="entry name" value="Peptidase_S26"/>
    <property type="match status" value="1"/>
</dbReference>
<organism evidence="5 6">
    <name type="scientific">Candidatus Enterococcus myersii</name>
    <dbReference type="NCBI Taxonomy" id="2815322"/>
    <lineage>
        <taxon>Bacteria</taxon>
        <taxon>Bacillati</taxon>
        <taxon>Bacillota</taxon>
        <taxon>Bacilli</taxon>
        <taxon>Lactobacillales</taxon>
        <taxon>Enterococcaceae</taxon>
        <taxon>Enterococcus</taxon>
    </lineage>
</organism>
<protein>
    <recommendedName>
        <fullName evidence="3">Signal peptidase I</fullName>
        <ecNumber evidence="3">3.4.21.89</ecNumber>
    </recommendedName>
</protein>
<proteinExistence type="inferred from homology"/>
<comment type="subcellular location">
    <subcellularLocation>
        <location evidence="1">Cell membrane</location>
        <topology evidence="1">Single-pass type II membrane protein</topology>
    </subcellularLocation>
    <subcellularLocation>
        <location evidence="3">Membrane</location>
        <topology evidence="3">Single-pass type II membrane protein</topology>
    </subcellularLocation>
</comment>
<dbReference type="Gene3D" id="2.10.109.10">
    <property type="entry name" value="Umud Fragment, subunit A"/>
    <property type="match status" value="1"/>
</dbReference>
<keyword evidence="6" id="KW-1185">Reference proteome</keyword>
<keyword evidence="3" id="KW-0645">Protease</keyword>
<dbReference type="InterPro" id="IPR036286">
    <property type="entry name" value="LexA/Signal_pep-like_sf"/>
</dbReference>
<dbReference type="InterPro" id="IPR000223">
    <property type="entry name" value="Pept_S26A_signal_pept_1"/>
</dbReference>
<evidence type="ECO:0000256" key="1">
    <source>
        <dbReference type="ARBA" id="ARBA00004401"/>
    </source>
</evidence>
<comment type="catalytic activity">
    <reaction evidence="3">
        <text>Cleavage of hydrophobic, N-terminal signal or leader sequences from secreted and periplasmic proteins.</text>
        <dbReference type="EC" id="3.4.21.89"/>
    </reaction>
</comment>
<dbReference type="Proteomes" id="UP000664256">
    <property type="component" value="Unassembled WGS sequence"/>
</dbReference>
<dbReference type="PRINTS" id="PR00727">
    <property type="entry name" value="LEADERPTASE"/>
</dbReference>
<keyword evidence="3" id="KW-1133">Transmembrane helix</keyword>
<accession>A0ABS3H820</accession>
<comment type="caution">
    <text evidence="5">The sequence shown here is derived from an EMBL/GenBank/DDBJ whole genome shotgun (WGS) entry which is preliminary data.</text>
</comment>
<evidence type="ECO:0000256" key="3">
    <source>
        <dbReference type="RuleBase" id="RU362042"/>
    </source>
</evidence>